<dbReference type="Proteomes" id="UP000321736">
    <property type="component" value="Unassembled WGS sequence"/>
</dbReference>
<dbReference type="AlphaFoldDB" id="A0A239TFZ5"/>
<sequence>MKRLIAMIIRFMFYFDIMFLFEYFVFDDVNYLYVLGLALALAIFTEIGNPRNKKKKKNDDKKK</sequence>
<comment type="caution">
    <text evidence="1">The sequence shown here is derived from an EMBL/GenBank/DDBJ whole genome shotgun (WGS) entry which is preliminary data.</text>
</comment>
<dbReference type="EMBL" id="BKAR01000002">
    <property type="protein sequence ID" value="GEP83611.1"/>
    <property type="molecule type" value="Genomic_DNA"/>
</dbReference>
<evidence type="ECO:0000313" key="2">
    <source>
        <dbReference type="Proteomes" id="UP000321736"/>
    </source>
</evidence>
<gene>
    <name evidence="1" type="ORF">SPI02_01960</name>
</gene>
<dbReference type="RefSeq" id="WP_095102838.1">
    <property type="nucleotide sequence ID" value="NZ_BKAR01000002.1"/>
</dbReference>
<organism evidence="1 2">
    <name type="scientific">Staphylococcus piscifermentans</name>
    <dbReference type="NCBI Taxonomy" id="70258"/>
    <lineage>
        <taxon>Bacteria</taxon>
        <taxon>Bacillati</taxon>
        <taxon>Bacillota</taxon>
        <taxon>Bacilli</taxon>
        <taxon>Bacillales</taxon>
        <taxon>Staphylococcaceae</taxon>
        <taxon>Staphylococcus</taxon>
    </lineage>
</organism>
<name>A0A239TFZ5_9STAP</name>
<protein>
    <submittedName>
        <fullName evidence="1">Uncharacterized protein</fullName>
    </submittedName>
</protein>
<keyword evidence="2" id="KW-1185">Reference proteome</keyword>
<accession>A0A239TFZ5</accession>
<dbReference type="OrthoDB" id="9956334at2"/>
<evidence type="ECO:0000313" key="1">
    <source>
        <dbReference type="EMBL" id="GEP83611.1"/>
    </source>
</evidence>
<proteinExistence type="predicted"/>
<reference evidence="1 2" key="1">
    <citation type="submission" date="2019-07" db="EMBL/GenBank/DDBJ databases">
        <title>Whole genome shotgun sequence of Staphylococcus piscifermentans NBRC 109625.</title>
        <authorList>
            <person name="Hosoyama A."/>
            <person name="Uohara A."/>
            <person name="Ohji S."/>
            <person name="Ichikawa N."/>
        </authorList>
    </citation>
    <scope>NUCLEOTIDE SEQUENCE [LARGE SCALE GENOMIC DNA]</scope>
    <source>
        <strain evidence="1 2">NBRC 109625</strain>
    </source>
</reference>